<accession>A0A6G1JCN8</accession>
<dbReference type="AlphaFoldDB" id="A0A6G1JCN8"/>
<keyword evidence="2" id="KW-1185">Reference proteome</keyword>
<protein>
    <submittedName>
        <fullName evidence="1">Uncharacterized protein</fullName>
    </submittedName>
</protein>
<dbReference type="Proteomes" id="UP000799291">
    <property type="component" value="Unassembled WGS sequence"/>
</dbReference>
<proteinExistence type="predicted"/>
<dbReference type="EMBL" id="MU005574">
    <property type="protein sequence ID" value="KAF2687899.1"/>
    <property type="molecule type" value="Genomic_DNA"/>
</dbReference>
<evidence type="ECO:0000313" key="1">
    <source>
        <dbReference type="EMBL" id="KAF2687899.1"/>
    </source>
</evidence>
<gene>
    <name evidence="1" type="ORF">K458DRAFT_171865</name>
</gene>
<reference evidence="1" key="1">
    <citation type="journal article" date="2020" name="Stud. Mycol.">
        <title>101 Dothideomycetes genomes: a test case for predicting lifestyles and emergence of pathogens.</title>
        <authorList>
            <person name="Haridas S."/>
            <person name="Albert R."/>
            <person name="Binder M."/>
            <person name="Bloem J."/>
            <person name="Labutti K."/>
            <person name="Salamov A."/>
            <person name="Andreopoulos B."/>
            <person name="Baker S."/>
            <person name="Barry K."/>
            <person name="Bills G."/>
            <person name="Bluhm B."/>
            <person name="Cannon C."/>
            <person name="Castanera R."/>
            <person name="Culley D."/>
            <person name="Daum C."/>
            <person name="Ezra D."/>
            <person name="Gonzalez J."/>
            <person name="Henrissat B."/>
            <person name="Kuo A."/>
            <person name="Liang C."/>
            <person name="Lipzen A."/>
            <person name="Lutzoni F."/>
            <person name="Magnuson J."/>
            <person name="Mondo S."/>
            <person name="Nolan M."/>
            <person name="Ohm R."/>
            <person name="Pangilinan J."/>
            <person name="Park H.-J."/>
            <person name="Ramirez L."/>
            <person name="Alfaro M."/>
            <person name="Sun H."/>
            <person name="Tritt A."/>
            <person name="Yoshinaga Y."/>
            <person name="Zwiers L.-H."/>
            <person name="Turgeon B."/>
            <person name="Goodwin S."/>
            <person name="Spatafora J."/>
            <person name="Crous P."/>
            <person name="Grigoriev I."/>
        </authorList>
    </citation>
    <scope>NUCLEOTIDE SEQUENCE</scope>
    <source>
        <strain evidence="1">CBS 122367</strain>
    </source>
</reference>
<evidence type="ECO:0000313" key="2">
    <source>
        <dbReference type="Proteomes" id="UP000799291"/>
    </source>
</evidence>
<name>A0A6G1JCN8_9PLEO</name>
<organism evidence="1 2">
    <name type="scientific">Lentithecium fluviatile CBS 122367</name>
    <dbReference type="NCBI Taxonomy" id="1168545"/>
    <lineage>
        <taxon>Eukaryota</taxon>
        <taxon>Fungi</taxon>
        <taxon>Dikarya</taxon>
        <taxon>Ascomycota</taxon>
        <taxon>Pezizomycotina</taxon>
        <taxon>Dothideomycetes</taxon>
        <taxon>Pleosporomycetidae</taxon>
        <taxon>Pleosporales</taxon>
        <taxon>Massarineae</taxon>
        <taxon>Lentitheciaceae</taxon>
        <taxon>Lentithecium</taxon>
    </lineage>
</organism>
<sequence>MLFTVIEIISNMHCDTMFANHRALNLEGLLGLASQENSMGRTAQRPTLKRARDHPRELRNCAGCPTRHASSVRFIDSKAPIHLASRLFPGSFEHTTSVNSDKAVLRISIFLSATSTRDGLIEGKGFGASFLFLAESTAGAVPNFVSIPPPPQRGKTLVYHKGHNSSMALRRGNLPRRKTLSACI</sequence>